<evidence type="ECO:0000256" key="1">
    <source>
        <dbReference type="SAM" id="MobiDB-lite"/>
    </source>
</evidence>
<feature type="region of interest" description="Disordered" evidence="1">
    <location>
        <begin position="1"/>
        <end position="35"/>
    </location>
</feature>
<dbReference type="GeneID" id="30965367"/>
<evidence type="ECO:0000313" key="2">
    <source>
        <dbReference type="EMBL" id="ODV61439.1"/>
    </source>
</evidence>
<keyword evidence="3" id="KW-1185">Reference proteome</keyword>
<dbReference type="Proteomes" id="UP000095038">
    <property type="component" value="Unassembled WGS sequence"/>
</dbReference>
<organism evidence="2 3">
    <name type="scientific">Ascoidea rubescens DSM 1968</name>
    <dbReference type="NCBI Taxonomy" id="1344418"/>
    <lineage>
        <taxon>Eukaryota</taxon>
        <taxon>Fungi</taxon>
        <taxon>Dikarya</taxon>
        <taxon>Ascomycota</taxon>
        <taxon>Saccharomycotina</taxon>
        <taxon>Saccharomycetes</taxon>
        <taxon>Ascoideaceae</taxon>
        <taxon>Ascoidea</taxon>
    </lineage>
</organism>
<sequence length="1426" mass="168979">MGSFCDKINNPSSSFSASNSASPSASIPVSATSSSVSTYSREKLSSASPNDSNVTSSNSLSSFAILNNQSINLSSNLSNNLSNTLSNTPFFPLSPPKRILDRLSSNINSKKRKFKQDIQDDLKLHENRRLNIINQKKLKLNYKLKKINEKNFIQNLNKINAIKFKKFNHSITFQKREKNRLIFLDKRKKLASEFIKNYNNFNISIDSMDNKITNNIANKIINSINNSTENENQIDTNQNQNTKQNENENKIEKSVSSQLYEKLDQKSIDIIIRSLRNYSLIKSKHTLVTKYPFIFLFSIPMHSKFKIHLLDKNLINNLNSFLIKLNITNPNSPSTIARFFLISFYLLSDYFDSYKNNVDSKFSGLNNSASSFHTFFRKNPLNCDYNNINDNNNDKINNNNLSEIGKILNDNNLYNLITVKMLVRSFELLNAFRTFSKIALKNNSILTNPLHPSRIKLVKAWISHLKILNIFLFLHRHRLDKISLYADQMFTKELNYLNLLIKNATENTYENNFNISHYETIKFNISNLKENFKTYLKLNTSLTLIDKPNILLDDDLTIKDYLSYYYEQSNSKVYLYNQIDLINNTIHKSPKSPKSPVVKFENVFSFENEPLKLPKIPLIGFQYTGNKHALDNNRNTFNKSGYIDLNKSTTYTAIDYPKDHYTSFFFNGNFINSLILLKIVPPCFHIFDWKQVIIFWMLQNLHTSCLSTDESNNSNKLSKLENDYGFPNKLKTGYKVFTKNKVTKTNILINPILNIEKIRQKFCNKTYKDIRQDLYSLITHYVENDENFFKNEYKNNFMEHIFKLFNEFLNTGTLIFKYIFIIKTNDGKNPLFTFIKTNRYSMLTDIEFLNEQHYKRKELNFIEYFSRLILLLYDYLLFLNRLFGFKNTRADLSVIDVLFVECTDQFSKEYLKEISERDLTKDSKKDSKEKEVKDPYIFNKDNELGNIKKLFLKFYDKLLCFWEENIGKIAQFLINYYYSFFTNKIHSENILSDLVRYESFNWNYQKFGKFEVFGKSDIEVLLDKKHKKQKDLDVNKELLETLKRREVHYCAFDYFNRRGLELKKKIDFTQYDTSFKWINFIFNDCLMSNANICKLEEFNDLLIFEPFLSFNEEMLSISRELLILIFCSAVSNISYYYYQNLFTSSELEKILTEGEKDKFEEYISCIDGEFKVTDILINWEEFSQSILKAVNGCIIIIKEEQNRKIILKKTVEEMGEIIIVKLIENMEENFKKQYEKIRNSCDDIIDDLEDSESDYNVFRLVLSKIINCEYFSAHFNKIFELFFQRQIDDEKQDRVFKVLVNKMKDILEVVGDEYIIYHKKFDRYMIIKNGLTVAELNINCKSAVDCFGTPYFQINRSKKLRQLIKRNYQYYEEEVYSVITDINKIWYLNKYLHSKQYEVMYQWMKNEWLMAQKKQEKQEKQEKQNQ</sequence>
<dbReference type="InParanoid" id="A0A1D2VIJ2"/>
<dbReference type="RefSeq" id="XP_020047746.1">
    <property type="nucleotide sequence ID" value="XM_020191731.1"/>
</dbReference>
<evidence type="ECO:0000313" key="3">
    <source>
        <dbReference type="Proteomes" id="UP000095038"/>
    </source>
</evidence>
<name>A0A1D2VIJ2_9ASCO</name>
<proteinExistence type="predicted"/>
<feature type="compositionally biased region" description="Low complexity" evidence="1">
    <location>
        <begin position="8"/>
        <end position="35"/>
    </location>
</feature>
<accession>A0A1D2VIJ2</accession>
<protein>
    <submittedName>
        <fullName evidence="2">Uncharacterized protein</fullName>
    </submittedName>
</protein>
<gene>
    <name evidence="2" type="ORF">ASCRUDRAFT_69940</name>
</gene>
<dbReference type="EMBL" id="KV454479">
    <property type="protein sequence ID" value="ODV61439.1"/>
    <property type="molecule type" value="Genomic_DNA"/>
</dbReference>
<reference evidence="3" key="1">
    <citation type="submission" date="2016-05" db="EMBL/GenBank/DDBJ databases">
        <title>Comparative genomics of biotechnologically important yeasts.</title>
        <authorList>
            <consortium name="DOE Joint Genome Institute"/>
            <person name="Riley R."/>
            <person name="Haridas S."/>
            <person name="Wolfe K.H."/>
            <person name="Lopes M.R."/>
            <person name="Hittinger C.T."/>
            <person name="Goker M."/>
            <person name="Salamov A."/>
            <person name="Wisecaver J."/>
            <person name="Long T.M."/>
            <person name="Aerts A.L."/>
            <person name="Barry K."/>
            <person name="Choi C."/>
            <person name="Clum A."/>
            <person name="Coughlan A.Y."/>
            <person name="Deshpande S."/>
            <person name="Douglass A.P."/>
            <person name="Hanson S.J."/>
            <person name="Klenk H.-P."/>
            <person name="Labutti K."/>
            <person name="Lapidus A."/>
            <person name="Lindquist E."/>
            <person name="Lipzen A."/>
            <person name="Meier-Kolthoff J.P."/>
            <person name="Ohm R.A."/>
            <person name="Otillar R.P."/>
            <person name="Pangilinan J."/>
            <person name="Peng Y."/>
            <person name="Rokas A."/>
            <person name="Rosa C.A."/>
            <person name="Scheuner C."/>
            <person name="Sibirny A.A."/>
            <person name="Slot J.C."/>
            <person name="Stielow J.B."/>
            <person name="Sun H."/>
            <person name="Kurtzman C.P."/>
            <person name="Blackwell M."/>
            <person name="Grigoriev I.V."/>
            <person name="Jeffries T.W."/>
        </authorList>
    </citation>
    <scope>NUCLEOTIDE SEQUENCE [LARGE SCALE GENOMIC DNA]</scope>
    <source>
        <strain evidence="3">DSM 1968</strain>
    </source>
</reference>